<evidence type="ECO:0000256" key="7">
    <source>
        <dbReference type="ARBA" id="ARBA00022840"/>
    </source>
</evidence>
<feature type="coiled-coil region" evidence="12">
    <location>
        <begin position="268"/>
        <end position="295"/>
    </location>
</feature>
<feature type="domain" description="Histidine kinase" evidence="13">
    <location>
        <begin position="320"/>
        <end position="538"/>
    </location>
</feature>
<evidence type="ECO:0000256" key="1">
    <source>
        <dbReference type="ARBA" id="ARBA00000085"/>
    </source>
</evidence>
<dbReference type="InterPro" id="IPR005467">
    <property type="entry name" value="His_kinase_dom"/>
</dbReference>
<dbReference type="Pfam" id="PF00072">
    <property type="entry name" value="Response_reg"/>
    <property type="match status" value="1"/>
</dbReference>
<reference evidence="15 16" key="1">
    <citation type="submission" date="2019-11" db="EMBL/GenBank/DDBJ databases">
        <title>Spirosoma endbachense sp. nov., isolated from a natural salt meadow.</title>
        <authorList>
            <person name="Rojas J."/>
            <person name="Ambika Manirajan B."/>
            <person name="Ratering S."/>
            <person name="Suarez C."/>
            <person name="Geissler-Plaum R."/>
            <person name="Schnell S."/>
        </authorList>
    </citation>
    <scope>NUCLEOTIDE SEQUENCE [LARGE SCALE GENOMIC DNA]</scope>
    <source>
        <strain evidence="15 16">I-24</strain>
    </source>
</reference>
<dbReference type="PANTHER" id="PTHR45339:SF1">
    <property type="entry name" value="HYBRID SIGNAL TRANSDUCTION HISTIDINE KINASE J"/>
    <property type="match status" value="1"/>
</dbReference>
<dbReference type="CDD" id="cd00130">
    <property type="entry name" value="PAS"/>
    <property type="match status" value="1"/>
</dbReference>
<name>A0A6P1W2W6_9BACT</name>
<dbReference type="Gene3D" id="3.40.50.2300">
    <property type="match status" value="1"/>
</dbReference>
<dbReference type="CDD" id="cd16922">
    <property type="entry name" value="HATPase_EvgS-ArcB-TorS-like"/>
    <property type="match status" value="1"/>
</dbReference>
<gene>
    <name evidence="15" type="ORF">GJR95_34230</name>
</gene>
<protein>
    <recommendedName>
        <fullName evidence="10">Sensory/regulatory protein RpfC</fullName>
        <ecNumber evidence="2">2.7.13.3</ecNumber>
    </recommendedName>
</protein>
<dbReference type="SMART" id="SM00388">
    <property type="entry name" value="HisKA"/>
    <property type="match status" value="1"/>
</dbReference>
<dbReference type="Proteomes" id="UP000464577">
    <property type="component" value="Chromosome"/>
</dbReference>
<dbReference type="Pfam" id="PF00512">
    <property type="entry name" value="HisKA"/>
    <property type="match status" value="1"/>
</dbReference>
<evidence type="ECO:0000256" key="2">
    <source>
        <dbReference type="ARBA" id="ARBA00012438"/>
    </source>
</evidence>
<dbReference type="SUPFAM" id="SSF55874">
    <property type="entry name" value="ATPase domain of HSP90 chaperone/DNA topoisomerase II/histidine kinase"/>
    <property type="match status" value="1"/>
</dbReference>
<dbReference type="NCBIfam" id="TIGR00229">
    <property type="entry name" value="sensory_box"/>
    <property type="match status" value="1"/>
</dbReference>
<evidence type="ECO:0000256" key="5">
    <source>
        <dbReference type="ARBA" id="ARBA00022741"/>
    </source>
</evidence>
<dbReference type="SUPFAM" id="SSF52172">
    <property type="entry name" value="CheY-like"/>
    <property type="match status" value="1"/>
</dbReference>
<evidence type="ECO:0000256" key="6">
    <source>
        <dbReference type="ARBA" id="ARBA00022777"/>
    </source>
</evidence>
<dbReference type="InterPro" id="IPR029016">
    <property type="entry name" value="GAF-like_dom_sf"/>
</dbReference>
<dbReference type="InterPro" id="IPR000014">
    <property type="entry name" value="PAS"/>
</dbReference>
<dbReference type="Gene3D" id="3.30.450.20">
    <property type="entry name" value="PAS domain"/>
    <property type="match status" value="1"/>
</dbReference>
<keyword evidence="8" id="KW-0902">Two-component regulatory system</keyword>
<dbReference type="KEGG" id="senf:GJR95_34230"/>
<dbReference type="CDD" id="cd00082">
    <property type="entry name" value="HisKA"/>
    <property type="match status" value="1"/>
</dbReference>
<dbReference type="RefSeq" id="WP_162390155.1">
    <property type="nucleotide sequence ID" value="NZ_CP045997.1"/>
</dbReference>
<evidence type="ECO:0000259" key="13">
    <source>
        <dbReference type="PROSITE" id="PS50109"/>
    </source>
</evidence>
<dbReference type="InterPro" id="IPR035965">
    <property type="entry name" value="PAS-like_dom_sf"/>
</dbReference>
<dbReference type="Gene3D" id="3.30.450.40">
    <property type="match status" value="1"/>
</dbReference>
<evidence type="ECO:0000256" key="8">
    <source>
        <dbReference type="ARBA" id="ARBA00023012"/>
    </source>
</evidence>
<evidence type="ECO:0000256" key="12">
    <source>
        <dbReference type="SAM" id="Coils"/>
    </source>
</evidence>
<keyword evidence="5" id="KW-0547">Nucleotide-binding</keyword>
<dbReference type="FunFam" id="3.30.565.10:FF:000010">
    <property type="entry name" value="Sensor histidine kinase RcsC"/>
    <property type="match status" value="1"/>
</dbReference>
<dbReference type="SMART" id="SM00387">
    <property type="entry name" value="HATPase_c"/>
    <property type="match status" value="1"/>
</dbReference>
<comment type="subunit">
    <text evidence="9">At low DSF concentrations, interacts with RpfF.</text>
</comment>
<dbReference type="SMART" id="SM00091">
    <property type="entry name" value="PAS"/>
    <property type="match status" value="1"/>
</dbReference>
<dbReference type="InterPro" id="IPR003018">
    <property type="entry name" value="GAF"/>
</dbReference>
<dbReference type="InterPro" id="IPR036097">
    <property type="entry name" value="HisK_dim/P_sf"/>
</dbReference>
<dbReference type="InterPro" id="IPR003594">
    <property type="entry name" value="HATPase_dom"/>
</dbReference>
<dbReference type="SUPFAM" id="SSF55781">
    <property type="entry name" value="GAF domain-like"/>
    <property type="match status" value="1"/>
</dbReference>
<dbReference type="InterPro" id="IPR001789">
    <property type="entry name" value="Sig_transdc_resp-reg_receiver"/>
</dbReference>
<dbReference type="PRINTS" id="PR00344">
    <property type="entry name" value="BCTRLSENSOR"/>
</dbReference>
<dbReference type="Gene3D" id="3.30.565.10">
    <property type="entry name" value="Histidine kinase-like ATPase, C-terminal domain"/>
    <property type="match status" value="1"/>
</dbReference>
<dbReference type="Pfam" id="PF02518">
    <property type="entry name" value="HATPase_c"/>
    <property type="match status" value="1"/>
</dbReference>
<dbReference type="Gene3D" id="1.10.287.130">
    <property type="match status" value="1"/>
</dbReference>
<dbReference type="GO" id="GO:0000155">
    <property type="term" value="F:phosphorelay sensor kinase activity"/>
    <property type="evidence" value="ECO:0007669"/>
    <property type="project" value="InterPro"/>
</dbReference>
<dbReference type="InterPro" id="IPR036890">
    <property type="entry name" value="HATPase_C_sf"/>
</dbReference>
<dbReference type="InterPro" id="IPR004358">
    <property type="entry name" value="Sig_transdc_His_kin-like_C"/>
</dbReference>
<evidence type="ECO:0000256" key="10">
    <source>
        <dbReference type="ARBA" id="ARBA00068150"/>
    </source>
</evidence>
<dbReference type="PANTHER" id="PTHR45339">
    <property type="entry name" value="HYBRID SIGNAL TRANSDUCTION HISTIDINE KINASE J"/>
    <property type="match status" value="1"/>
</dbReference>
<organism evidence="15 16">
    <name type="scientific">Spirosoma endbachense</name>
    <dbReference type="NCBI Taxonomy" id="2666025"/>
    <lineage>
        <taxon>Bacteria</taxon>
        <taxon>Pseudomonadati</taxon>
        <taxon>Bacteroidota</taxon>
        <taxon>Cytophagia</taxon>
        <taxon>Cytophagales</taxon>
        <taxon>Cytophagaceae</taxon>
        <taxon>Spirosoma</taxon>
    </lineage>
</organism>
<dbReference type="InterPro" id="IPR011006">
    <property type="entry name" value="CheY-like_superfamily"/>
</dbReference>
<proteinExistence type="predicted"/>
<evidence type="ECO:0000256" key="11">
    <source>
        <dbReference type="PROSITE-ProRule" id="PRU00169"/>
    </source>
</evidence>
<accession>A0A6P1W2W6</accession>
<dbReference type="Pfam" id="PF13426">
    <property type="entry name" value="PAS_9"/>
    <property type="match status" value="1"/>
</dbReference>
<keyword evidence="7" id="KW-0067">ATP-binding</keyword>
<keyword evidence="6" id="KW-0418">Kinase</keyword>
<dbReference type="GO" id="GO:0005524">
    <property type="term" value="F:ATP binding"/>
    <property type="evidence" value="ECO:0007669"/>
    <property type="project" value="UniProtKB-KW"/>
</dbReference>
<dbReference type="InterPro" id="IPR003661">
    <property type="entry name" value="HisK_dim/P_dom"/>
</dbReference>
<dbReference type="SMART" id="SM00448">
    <property type="entry name" value="REC"/>
    <property type="match status" value="1"/>
</dbReference>
<dbReference type="FunFam" id="1.10.287.130:FF:000002">
    <property type="entry name" value="Two-component osmosensing histidine kinase"/>
    <property type="match status" value="1"/>
</dbReference>
<dbReference type="SUPFAM" id="SSF55785">
    <property type="entry name" value="PYP-like sensor domain (PAS domain)"/>
    <property type="match status" value="1"/>
</dbReference>
<dbReference type="CDD" id="cd17546">
    <property type="entry name" value="REC_hyHK_CKI1_RcsC-like"/>
    <property type="match status" value="1"/>
</dbReference>
<evidence type="ECO:0000313" key="15">
    <source>
        <dbReference type="EMBL" id="QHV99763.1"/>
    </source>
</evidence>
<keyword evidence="16" id="KW-1185">Reference proteome</keyword>
<dbReference type="PROSITE" id="PS50110">
    <property type="entry name" value="RESPONSE_REGULATORY"/>
    <property type="match status" value="1"/>
</dbReference>
<dbReference type="SUPFAM" id="SSF47384">
    <property type="entry name" value="Homodimeric domain of signal transducing histidine kinase"/>
    <property type="match status" value="1"/>
</dbReference>
<evidence type="ECO:0000259" key="14">
    <source>
        <dbReference type="PROSITE" id="PS50110"/>
    </source>
</evidence>
<evidence type="ECO:0000256" key="4">
    <source>
        <dbReference type="ARBA" id="ARBA00022679"/>
    </source>
</evidence>
<keyword evidence="3 11" id="KW-0597">Phosphoprotein</keyword>
<dbReference type="EMBL" id="CP045997">
    <property type="protein sequence ID" value="QHV99763.1"/>
    <property type="molecule type" value="Genomic_DNA"/>
</dbReference>
<evidence type="ECO:0000313" key="16">
    <source>
        <dbReference type="Proteomes" id="UP000464577"/>
    </source>
</evidence>
<dbReference type="EC" id="2.7.13.3" evidence="2"/>
<feature type="domain" description="Response regulatory" evidence="14">
    <location>
        <begin position="562"/>
        <end position="677"/>
    </location>
</feature>
<evidence type="ECO:0000256" key="9">
    <source>
        <dbReference type="ARBA" id="ARBA00064003"/>
    </source>
</evidence>
<keyword evidence="4" id="KW-0808">Transferase</keyword>
<dbReference type="PROSITE" id="PS50109">
    <property type="entry name" value="HIS_KIN"/>
    <property type="match status" value="1"/>
</dbReference>
<evidence type="ECO:0000256" key="3">
    <source>
        <dbReference type="ARBA" id="ARBA00022553"/>
    </source>
</evidence>
<feature type="modified residue" description="4-aspartylphosphate" evidence="11">
    <location>
        <position position="611"/>
    </location>
</feature>
<comment type="catalytic activity">
    <reaction evidence="1">
        <text>ATP + protein L-histidine = ADP + protein N-phospho-L-histidine.</text>
        <dbReference type="EC" id="2.7.13.3"/>
    </reaction>
</comment>
<sequence>MADSTKTDEKTLRLSHFTVENALEAIMLIDQHGQVYRANKAAGYLLDYTVSELKQLTFFDFSIEYDASRFARLWKSLENLPTLTFETRQRRKSGLLLQAEVGMNLINFEGDRYLCCFLRDITERSQLDETLRLISEGTAGVTGMDFFQTLVRHITTTLQVRFALVTECANVEKTRVRTLAYVEDDRLLENIEYDLSDTPCSIVMQGRDFYYPYDVELNFTKEVGIESYVGVPINDRGGQVIGHIAICDHRPLLNQQKYLSILRIFASRSGAEIERKVAEEKLLQTQEQLEATVIERTREFLKAKEAAEMANQAKSEFLANMSHELRTPLNGILGYTQLFRRDQSLTGNQQNGINIIHNCAENLLVLINDVLDLSKIEAQKLELDQNPFSLNELLTNITSLIQVKAEQKNLTFFYKAPDPIPELVLGDERKLRQVLINLLGNAVKFTDKGGVSLKVNYAPGENQVSFQVDDTGVGIPHDKLDQIFLPFQQLREEGRFVEGTGLGLTITEKLVTIMNGELRVTSTLGKGSSFRITLNLPAIASSWQVIAKRNRQISGYQGTQRTILIVDDHWENRSVLTNLLEPLGFRTIEAENGAVALTRAREFTPDLVLMDLVMPYMDGFEAVRQFRRQHAFSAVKIIALSASILNSYQLSIDAGSDDFLPKPIHIEQLLNAVQKQLQLTWIYSDLAPLSASGPMKANDFGPGGSPVRFPPIHQLEDLYATALTGDIQGVLTRLDSIGTAEQDSTAFVNSIRELARQFDMKQMREYLKSCLR</sequence>
<dbReference type="Pfam" id="PF01590">
    <property type="entry name" value="GAF"/>
    <property type="match status" value="1"/>
</dbReference>
<keyword evidence="12" id="KW-0175">Coiled coil</keyword>
<dbReference type="AlphaFoldDB" id="A0A6P1W2W6"/>